<keyword evidence="5 6" id="KW-0472">Membrane</keyword>
<feature type="transmembrane region" description="Helical" evidence="6">
    <location>
        <begin position="9"/>
        <end position="26"/>
    </location>
</feature>
<proteinExistence type="predicted"/>
<dbReference type="Pfam" id="PF00375">
    <property type="entry name" value="SDF"/>
    <property type="match status" value="1"/>
</dbReference>
<keyword evidence="8" id="KW-1185">Reference proteome</keyword>
<dbReference type="InterPro" id="IPR001991">
    <property type="entry name" value="Na-dicarboxylate_symporter"/>
</dbReference>
<evidence type="ECO:0000256" key="4">
    <source>
        <dbReference type="ARBA" id="ARBA00022989"/>
    </source>
</evidence>
<dbReference type="InterPro" id="IPR036458">
    <property type="entry name" value="Na:dicarbo_symporter_sf"/>
</dbReference>
<dbReference type="Proteomes" id="UP000277108">
    <property type="component" value="Unassembled WGS sequence"/>
</dbReference>
<dbReference type="Gene3D" id="1.10.3860.10">
    <property type="entry name" value="Sodium:dicarboxylate symporter"/>
    <property type="match status" value="1"/>
</dbReference>
<dbReference type="GO" id="GO:0005886">
    <property type="term" value="C:plasma membrane"/>
    <property type="evidence" value="ECO:0007669"/>
    <property type="project" value="TreeGrafter"/>
</dbReference>
<feature type="transmembrane region" description="Helical" evidence="6">
    <location>
        <begin position="333"/>
        <end position="357"/>
    </location>
</feature>
<evidence type="ECO:0000256" key="3">
    <source>
        <dbReference type="ARBA" id="ARBA00022692"/>
    </source>
</evidence>
<dbReference type="PANTHER" id="PTHR42865">
    <property type="entry name" value="PROTON/GLUTAMATE-ASPARTATE SYMPORTER"/>
    <property type="match status" value="1"/>
</dbReference>
<dbReference type="GO" id="GO:0032329">
    <property type="term" value="P:serine transport"/>
    <property type="evidence" value="ECO:0007669"/>
    <property type="project" value="TreeGrafter"/>
</dbReference>
<comment type="caution">
    <text evidence="7">The sequence shown here is derived from an EMBL/GenBank/DDBJ whole genome shotgun (WGS) entry which is preliminary data.</text>
</comment>
<feature type="transmembrane region" description="Helical" evidence="6">
    <location>
        <begin position="305"/>
        <end position="327"/>
    </location>
</feature>
<gene>
    <name evidence="7" type="ORF">EDD62_0022</name>
</gene>
<keyword evidence="2" id="KW-0813">Transport</keyword>
<feature type="transmembrane region" description="Helical" evidence="6">
    <location>
        <begin position="46"/>
        <end position="66"/>
    </location>
</feature>
<keyword evidence="4 6" id="KW-1133">Transmembrane helix</keyword>
<evidence type="ECO:0000313" key="8">
    <source>
        <dbReference type="Proteomes" id="UP000277108"/>
    </source>
</evidence>
<name>A0A3N5BHW3_9BACL</name>
<dbReference type="SUPFAM" id="SSF118215">
    <property type="entry name" value="Proton glutamate symport protein"/>
    <property type="match status" value="1"/>
</dbReference>
<comment type="subcellular location">
    <subcellularLocation>
        <location evidence="1">Membrane</location>
        <topology evidence="1">Multi-pass membrane protein</topology>
    </subcellularLocation>
</comment>
<dbReference type="EMBL" id="RKRK01000002">
    <property type="protein sequence ID" value="RPF57404.1"/>
    <property type="molecule type" value="Genomic_DNA"/>
</dbReference>
<organism evidence="7 8">
    <name type="scientific">Abyssicoccus albus</name>
    <dbReference type="NCBI Taxonomy" id="1817405"/>
    <lineage>
        <taxon>Bacteria</taxon>
        <taxon>Bacillati</taxon>
        <taxon>Bacillota</taxon>
        <taxon>Bacilli</taxon>
        <taxon>Bacillales</taxon>
        <taxon>Abyssicoccaceae</taxon>
    </lineage>
</organism>
<feature type="transmembrane region" description="Helical" evidence="6">
    <location>
        <begin position="235"/>
        <end position="256"/>
    </location>
</feature>
<feature type="transmembrane region" description="Helical" evidence="6">
    <location>
        <begin position="123"/>
        <end position="144"/>
    </location>
</feature>
<feature type="transmembrane region" description="Helical" evidence="6">
    <location>
        <begin position="276"/>
        <end position="298"/>
    </location>
</feature>
<accession>A0A3N5BHW3</accession>
<evidence type="ECO:0000313" key="7">
    <source>
        <dbReference type="EMBL" id="RPF57404.1"/>
    </source>
</evidence>
<evidence type="ECO:0000256" key="2">
    <source>
        <dbReference type="ARBA" id="ARBA00022448"/>
    </source>
</evidence>
<feature type="transmembrane region" description="Helical" evidence="6">
    <location>
        <begin position="197"/>
        <end position="223"/>
    </location>
</feature>
<reference evidence="7 8" key="1">
    <citation type="submission" date="2018-11" db="EMBL/GenBank/DDBJ databases">
        <title>Genomic Encyclopedia of Type Strains, Phase IV (KMG-IV): sequencing the most valuable type-strain genomes for metagenomic binning, comparative biology and taxonomic classification.</title>
        <authorList>
            <person name="Goeker M."/>
        </authorList>
    </citation>
    <scope>NUCLEOTIDE SEQUENCE [LARGE SCALE GENOMIC DNA]</scope>
    <source>
        <strain evidence="7 8">DSM 29158</strain>
    </source>
</reference>
<keyword evidence="3 6" id="KW-0812">Transmembrane</keyword>
<dbReference type="AlphaFoldDB" id="A0A3N5BHW3"/>
<dbReference type="GO" id="GO:0005295">
    <property type="term" value="F:neutral L-amino acid:sodium symporter activity"/>
    <property type="evidence" value="ECO:0007669"/>
    <property type="project" value="TreeGrafter"/>
</dbReference>
<evidence type="ECO:0000256" key="1">
    <source>
        <dbReference type="ARBA" id="ARBA00004141"/>
    </source>
</evidence>
<feature type="transmembrane region" description="Helical" evidence="6">
    <location>
        <begin position="78"/>
        <end position="103"/>
    </location>
</feature>
<evidence type="ECO:0000256" key="5">
    <source>
        <dbReference type="ARBA" id="ARBA00023136"/>
    </source>
</evidence>
<protein>
    <submittedName>
        <fullName evidence="7">Na+/H+-dicarboxylate symporter</fullName>
    </submittedName>
</protein>
<dbReference type="PANTHER" id="PTHR42865:SF8">
    <property type="entry name" value="SERINE_THREONINE TRANSPORTER SSTT"/>
    <property type="match status" value="1"/>
</dbReference>
<evidence type="ECO:0000256" key="6">
    <source>
        <dbReference type="SAM" id="Phobius"/>
    </source>
</evidence>
<sequence>MTGYNIMKLIVKLLSGIIIGVLIGLIDIEWLTRAMVTFKGIFGQFINYLIPLIILFFIGAGITSVGKDGGKLLGMTVGVAYTSTIIAGLFAMIVAYTLMPIIAKGGKVPSEAEAIEPFFNFEFDPLMGVLTALITAFLFGIYAIKTESNMIVTLFKEGSKITEVVIEYILIPFLPIYIAGIFAEMTAQGTVMSVMKVFGFVLIAAIIMHWIWLTVLYFTAGFLRKENPLNLVKNMLPAYFTALGTMSSAATIPVTLTQAKSNGVSEGVANFSIPLLATIHLSGSTITLVSCTTAAMLVLPQLDLVSIPTMIGFILMLGIIMIAAPGVPGGSVMAASGILASILGFGEGAIGLMIALYMAQDGFGTATNVTGDGAISLIVDHFRKDV</sequence>
<feature type="transmembrane region" description="Helical" evidence="6">
    <location>
        <begin position="165"/>
        <end position="185"/>
    </location>
</feature>